<feature type="transmembrane region" description="Helical" evidence="8">
    <location>
        <begin position="26"/>
        <end position="49"/>
    </location>
</feature>
<evidence type="ECO:0000256" key="6">
    <source>
        <dbReference type="ARBA" id="ARBA00022989"/>
    </source>
</evidence>
<dbReference type="InterPro" id="IPR004695">
    <property type="entry name" value="SLAC1/Mae1/Ssu1/TehA"/>
</dbReference>
<reference evidence="9 10" key="1">
    <citation type="submission" date="2014-01" db="EMBL/GenBank/DDBJ databases">
        <authorList>
            <person name="Dobos K."/>
            <person name="Lenaerts A."/>
            <person name="Ordway D."/>
            <person name="DeGroote M.A."/>
            <person name="Parker T."/>
            <person name="Sizemore C."/>
            <person name="Tallon L.J."/>
            <person name="Sadzewicz L.K."/>
            <person name="Sengamalay N."/>
            <person name="Fraser C.M."/>
            <person name="Hine E."/>
            <person name="Shefchek K.A."/>
            <person name="Das S.P."/>
            <person name="Tettelin H."/>
        </authorList>
    </citation>
    <scope>NUCLEOTIDE SEQUENCE [LARGE SCALE GENOMIC DNA]</scope>
    <source>
        <strain evidence="9 10">Harvey</strain>
    </source>
</reference>
<evidence type="ECO:0000313" key="10">
    <source>
        <dbReference type="Proteomes" id="UP000020681"/>
    </source>
</evidence>
<dbReference type="PANTHER" id="PTHR31686:SF1">
    <property type="entry name" value="SULFITE EFFLUX PUMP SSU1"/>
    <property type="match status" value="1"/>
</dbReference>
<comment type="caution">
    <text evidence="9">The sequence shown here is derived from an EMBL/GenBank/DDBJ whole genome shotgun (WGS) entry which is preliminary data.</text>
</comment>
<evidence type="ECO:0000256" key="7">
    <source>
        <dbReference type="ARBA" id="ARBA00023136"/>
    </source>
</evidence>
<comment type="subcellular location">
    <subcellularLocation>
        <location evidence="1">Cell membrane</location>
        <topology evidence="1">Multi-pass membrane protein</topology>
    </subcellularLocation>
</comment>
<evidence type="ECO:0000256" key="2">
    <source>
        <dbReference type="ARBA" id="ARBA00008566"/>
    </source>
</evidence>
<evidence type="ECO:0000256" key="1">
    <source>
        <dbReference type="ARBA" id="ARBA00004651"/>
    </source>
</evidence>
<comment type="similarity">
    <text evidence="2">Belongs to the tellurite-resistance/dicarboxylate transporter (TDT) family.</text>
</comment>
<keyword evidence="5 8" id="KW-0812">Transmembrane</keyword>
<feature type="transmembrane region" description="Helical" evidence="8">
    <location>
        <begin position="459"/>
        <end position="483"/>
    </location>
</feature>
<name>A0ABN0QQT8_MYCUL</name>
<feature type="transmembrane region" description="Helical" evidence="8">
    <location>
        <begin position="97"/>
        <end position="119"/>
    </location>
</feature>
<accession>A0ABN0QQT8</accession>
<keyword evidence="4" id="KW-1003">Cell membrane</keyword>
<keyword evidence="3" id="KW-0813">Transport</keyword>
<keyword evidence="7 8" id="KW-0472">Membrane</keyword>
<dbReference type="InterPro" id="IPR051629">
    <property type="entry name" value="Sulfite_efflux_TDT"/>
</dbReference>
<dbReference type="Proteomes" id="UP000020681">
    <property type="component" value="Unassembled WGS sequence"/>
</dbReference>
<keyword evidence="10" id="KW-1185">Reference proteome</keyword>
<protein>
    <submittedName>
        <fullName evidence="9">C4-dicarboxylate transporter/malic acid transport family protein</fullName>
    </submittedName>
</protein>
<dbReference type="InterPro" id="IPR021315">
    <property type="entry name" value="Gap/Sap"/>
</dbReference>
<dbReference type="Pfam" id="PF11139">
    <property type="entry name" value="SfLAP"/>
    <property type="match status" value="1"/>
</dbReference>
<dbReference type="Pfam" id="PF03595">
    <property type="entry name" value="SLAC1"/>
    <property type="match status" value="1"/>
</dbReference>
<feature type="transmembrane region" description="Helical" evidence="8">
    <location>
        <begin position="128"/>
        <end position="149"/>
    </location>
</feature>
<evidence type="ECO:0000313" key="9">
    <source>
        <dbReference type="EMBL" id="EUA87073.1"/>
    </source>
</evidence>
<feature type="transmembrane region" description="Helical" evidence="8">
    <location>
        <begin position="194"/>
        <end position="217"/>
    </location>
</feature>
<feature type="transmembrane region" description="Helical" evidence="8">
    <location>
        <begin position="495"/>
        <end position="514"/>
    </location>
</feature>
<sequence>MAVTNSPGTPSPHTRVEVLGNIGPNWFASVMGTGIVAVAGATLPVHVVGLRAFTQVVWVIAAALLLALIVLVGGHWLRHPTVARSHARNPQMAHFYGAAPMALMTVGADAVLAGGPLIGERLAVDLDWVLWTAGTIGGLFTAVSIPFLMFTQHRVEPDAAFGGWLMPVVPPMVSAATGALLLPHMPAGSGRETMLYGCYAMFGLSCVASLNIIAMIWSRLVLYGTSGTARVPTLWIVLGPWGNPSPPPDFWGGRRDRRGGPRIGGDHAGVRNHLRRPGVGLRDVVDSAVHRADGAHAAPGHAVRPDVVEPDLSGRHLCHRHVAAGSPYAFAGIPGRRCRCLRRPAGHLGAGGYPDRARESAWQPAQPAAQLCAVQGQQGSGSLNEFCCRRPEGWREYRGPGALSWSVRPVDAKIAARDRKFRLSAGQPRSPRAGDRGLANNHHSGGIGATCAAAPADGLAFLGGWVLGLIAVTAMFVAGSELFGGLRRSPPAWASWARIVVGSLLILFGIYRWLNRHGEVESPRWMRSFATITPRRAGITAAVLVLVRPEVVIICLAAGLAIGTGGLGVAMRWVCGAIFVAISASTWPVRSWPSWVRVTVWRIRWIGSRNGWKRTTRGCSRPS</sequence>
<dbReference type="InterPro" id="IPR038665">
    <property type="entry name" value="Voltage-dep_anion_channel_sf"/>
</dbReference>
<evidence type="ECO:0000256" key="4">
    <source>
        <dbReference type="ARBA" id="ARBA00022475"/>
    </source>
</evidence>
<feature type="transmembrane region" description="Helical" evidence="8">
    <location>
        <begin position="161"/>
        <end position="182"/>
    </location>
</feature>
<proteinExistence type="inferred from homology"/>
<keyword evidence="6 8" id="KW-1133">Transmembrane helix</keyword>
<evidence type="ECO:0000256" key="8">
    <source>
        <dbReference type="SAM" id="Phobius"/>
    </source>
</evidence>
<dbReference type="PANTHER" id="PTHR31686">
    <property type="match status" value="1"/>
</dbReference>
<dbReference type="EMBL" id="JAOL01000166">
    <property type="protein sequence ID" value="EUA87073.1"/>
    <property type="molecule type" value="Genomic_DNA"/>
</dbReference>
<evidence type="ECO:0000256" key="3">
    <source>
        <dbReference type="ARBA" id="ARBA00022448"/>
    </source>
</evidence>
<feature type="transmembrane region" description="Helical" evidence="8">
    <location>
        <begin position="56"/>
        <end position="77"/>
    </location>
</feature>
<dbReference type="Gene3D" id="1.50.10.150">
    <property type="entry name" value="Voltage-dependent anion channel"/>
    <property type="match status" value="1"/>
</dbReference>
<evidence type="ECO:0000256" key="5">
    <source>
        <dbReference type="ARBA" id="ARBA00022692"/>
    </source>
</evidence>
<gene>
    <name evidence="9" type="ORF">I551_6508</name>
</gene>
<organism evidence="9 10">
    <name type="scientific">Mycobacterium ulcerans str. Harvey</name>
    <dbReference type="NCBI Taxonomy" id="1299332"/>
    <lineage>
        <taxon>Bacteria</taxon>
        <taxon>Bacillati</taxon>
        <taxon>Actinomycetota</taxon>
        <taxon>Actinomycetes</taxon>
        <taxon>Mycobacteriales</taxon>
        <taxon>Mycobacteriaceae</taxon>
        <taxon>Mycobacterium</taxon>
        <taxon>Mycobacterium ulcerans group</taxon>
    </lineage>
</organism>